<keyword evidence="8" id="KW-0540">Nuclease</keyword>
<dbReference type="InterPro" id="IPR009027">
    <property type="entry name" value="Ribosomal_bL9/RNase_H1_N"/>
</dbReference>
<evidence type="ECO:0000256" key="3">
    <source>
        <dbReference type="ARBA" id="ARBA00004065"/>
    </source>
</evidence>
<feature type="domain" description="RNase H type-1" evidence="13">
    <location>
        <begin position="79"/>
        <end position="236"/>
    </location>
</feature>
<comment type="similarity">
    <text evidence="4">Belongs to the RNase H family.</text>
</comment>
<evidence type="ECO:0000256" key="9">
    <source>
        <dbReference type="ARBA" id="ARBA00022723"/>
    </source>
</evidence>
<dbReference type="Gene3D" id="3.30.420.10">
    <property type="entry name" value="Ribonuclease H-like superfamily/Ribonuclease H"/>
    <property type="match status" value="1"/>
</dbReference>
<dbReference type="CDD" id="cd09278">
    <property type="entry name" value="RNase_HI_prokaryote_like"/>
    <property type="match status" value="1"/>
</dbReference>
<comment type="cofactor">
    <cofactor evidence="2">
        <name>Mg(2+)</name>
        <dbReference type="ChEBI" id="CHEBI:18420"/>
    </cofactor>
</comment>
<organism evidence="14 15">
    <name type="scientific">Ligilactobacillus acidipiscis</name>
    <dbReference type="NCBI Taxonomy" id="89059"/>
    <lineage>
        <taxon>Bacteria</taxon>
        <taxon>Bacillati</taxon>
        <taxon>Bacillota</taxon>
        <taxon>Bacilli</taxon>
        <taxon>Lactobacillales</taxon>
        <taxon>Lactobacillaceae</taxon>
        <taxon>Ligilactobacillus</taxon>
    </lineage>
</organism>
<evidence type="ECO:0000256" key="1">
    <source>
        <dbReference type="ARBA" id="ARBA00000077"/>
    </source>
</evidence>
<dbReference type="Pfam" id="PF00075">
    <property type="entry name" value="RNase_H"/>
    <property type="match status" value="1"/>
</dbReference>
<dbReference type="InterPro" id="IPR022892">
    <property type="entry name" value="RNaseHI"/>
</dbReference>
<dbReference type="PANTHER" id="PTHR10642:SF26">
    <property type="entry name" value="RIBONUCLEASE H1"/>
    <property type="match status" value="1"/>
</dbReference>
<dbReference type="PIRSF" id="PIRSF036852">
    <property type="entry name" value="Ribonuclease_H1_euk"/>
    <property type="match status" value="1"/>
</dbReference>
<keyword evidence="12" id="KW-0460">Magnesium</keyword>
<evidence type="ECO:0000313" key="15">
    <source>
        <dbReference type="Proteomes" id="UP000190935"/>
    </source>
</evidence>
<comment type="catalytic activity">
    <reaction evidence="1">
        <text>Endonucleolytic cleavage to 5'-phosphomonoester.</text>
        <dbReference type="EC" id="3.1.26.4"/>
    </reaction>
</comment>
<dbReference type="Pfam" id="PF01693">
    <property type="entry name" value="Cauli_VI"/>
    <property type="match status" value="1"/>
</dbReference>
<evidence type="ECO:0000256" key="7">
    <source>
        <dbReference type="ARBA" id="ARBA00017721"/>
    </source>
</evidence>
<dbReference type="Gene3D" id="3.40.970.10">
    <property type="entry name" value="Ribonuclease H1, N-terminal domain"/>
    <property type="match status" value="1"/>
</dbReference>
<dbReference type="PROSITE" id="PS50879">
    <property type="entry name" value="RNASE_H_1"/>
    <property type="match status" value="1"/>
</dbReference>
<dbReference type="GO" id="GO:0000287">
    <property type="term" value="F:magnesium ion binding"/>
    <property type="evidence" value="ECO:0007669"/>
    <property type="project" value="InterPro"/>
</dbReference>
<gene>
    <name evidence="14" type="ORF">LAC1533_0888</name>
</gene>
<dbReference type="InterPro" id="IPR012337">
    <property type="entry name" value="RNaseH-like_sf"/>
</dbReference>
<keyword evidence="9" id="KW-0479">Metal-binding</keyword>
<evidence type="ECO:0000256" key="11">
    <source>
        <dbReference type="ARBA" id="ARBA00022801"/>
    </source>
</evidence>
<evidence type="ECO:0000256" key="2">
    <source>
        <dbReference type="ARBA" id="ARBA00001946"/>
    </source>
</evidence>
<dbReference type="GO" id="GO:0003676">
    <property type="term" value="F:nucleic acid binding"/>
    <property type="evidence" value="ECO:0007669"/>
    <property type="project" value="InterPro"/>
</dbReference>
<dbReference type="InterPro" id="IPR050092">
    <property type="entry name" value="RNase_H"/>
</dbReference>
<evidence type="ECO:0000256" key="4">
    <source>
        <dbReference type="ARBA" id="ARBA00005300"/>
    </source>
</evidence>
<dbReference type="SUPFAM" id="SSF55658">
    <property type="entry name" value="L9 N-domain-like"/>
    <property type="match status" value="1"/>
</dbReference>
<dbReference type="SUPFAM" id="SSF53098">
    <property type="entry name" value="Ribonuclease H-like"/>
    <property type="match status" value="1"/>
</dbReference>
<dbReference type="EMBL" id="LT630287">
    <property type="protein sequence ID" value="SFV40308.1"/>
    <property type="molecule type" value="Genomic_DNA"/>
</dbReference>
<keyword evidence="11" id="KW-0378">Hydrolase</keyword>
<proteinExistence type="inferred from homology"/>
<comment type="function">
    <text evidence="3">Endonuclease that specifically degrades the RNA of RNA-DNA hybrids.</text>
</comment>
<dbReference type="InterPro" id="IPR011320">
    <property type="entry name" value="RNase_H1_N"/>
</dbReference>
<dbReference type="InterPro" id="IPR017067">
    <property type="entry name" value="RNase_H1_euk"/>
</dbReference>
<evidence type="ECO:0000256" key="8">
    <source>
        <dbReference type="ARBA" id="ARBA00022722"/>
    </source>
</evidence>
<evidence type="ECO:0000256" key="6">
    <source>
        <dbReference type="ARBA" id="ARBA00012180"/>
    </source>
</evidence>
<evidence type="ECO:0000259" key="13">
    <source>
        <dbReference type="PROSITE" id="PS50879"/>
    </source>
</evidence>
<dbReference type="PANTHER" id="PTHR10642">
    <property type="entry name" value="RIBONUCLEASE H1"/>
    <property type="match status" value="1"/>
</dbReference>
<comment type="subunit">
    <text evidence="5">Monomer.</text>
</comment>
<evidence type="ECO:0000256" key="5">
    <source>
        <dbReference type="ARBA" id="ARBA00011245"/>
    </source>
</evidence>
<dbReference type="Proteomes" id="UP000190935">
    <property type="component" value="Chromosome I"/>
</dbReference>
<dbReference type="InterPro" id="IPR037056">
    <property type="entry name" value="RNase_H1_N_sf"/>
</dbReference>
<name>A0A1K1KS66_9LACO</name>
<keyword evidence="10" id="KW-0255">Endonuclease</keyword>
<dbReference type="FunFam" id="3.40.970.10:FF:000002">
    <property type="entry name" value="Ribonuclease H"/>
    <property type="match status" value="1"/>
</dbReference>
<dbReference type="InterPro" id="IPR036397">
    <property type="entry name" value="RNaseH_sf"/>
</dbReference>
<dbReference type="EC" id="3.1.26.4" evidence="6"/>
<dbReference type="AlphaFoldDB" id="A0A1K1KS66"/>
<protein>
    <recommendedName>
        <fullName evidence="7">Ribonuclease H</fullName>
        <ecNumber evidence="6">3.1.26.4</ecNumber>
    </recommendedName>
</protein>
<evidence type="ECO:0000256" key="12">
    <source>
        <dbReference type="ARBA" id="ARBA00022842"/>
    </source>
</evidence>
<evidence type="ECO:0000313" key="14">
    <source>
        <dbReference type="EMBL" id="SFV40308.1"/>
    </source>
</evidence>
<dbReference type="GO" id="GO:0043137">
    <property type="term" value="P:DNA replication, removal of RNA primer"/>
    <property type="evidence" value="ECO:0007669"/>
    <property type="project" value="TreeGrafter"/>
</dbReference>
<reference evidence="15" key="1">
    <citation type="submission" date="2016-11" db="EMBL/GenBank/DDBJ databases">
        <authorList>
            <person name="Papadimitriou K."/>
        </authorList>
    </citation>
    <scope>NUCLEOTIDE SEQUENCE [LARGE SCALE GENOMIC DNA]</scope>
    <source>
        <strain evidence="15">ACA-DC 1533</strain>
    </source>
</reference>
<dbReference type="InterPro" id="IPR002156">
    <property type="entry name" value="RNaseH_domain"/>
</dbReference>
<dbReference type="KEGG" id="laca:LAC1533_0888"/>
<evidence type="ECO:0000256" key="10">
    <source>
        <dbReference type="ARBA" id="ARBA00022759"/>
    </source>
</evidence>
<sequence length="238" mass="26840">MVEGMNVISAKYYAVKKGRKTGIFNSWAECEQQVKGFAGAKYESFKTPAEAKDWMNDQKSTRASLTKNAVSKSNQVFVKAATITLWTDGGSRNHGNKKGQHVKESDPAAWAFCVIKDGKKYTASEGEYGSTNNRMEVMALVKALKFLGRQGWQNEVIIATLDSKYVLDAITKKWIDGWQRRGWKTGSNTEVANKELWQEIKKLLPYFTHLAFQWTKGHAKNAGNILVDQLLNDTMDKM</sequence>
<accession>A0A1K1KS66</accession>
<dbReference type="GO" id="GO:0004523">
    <property type="term" value="F:RNA-DNA hybrid ribonuclease activity"/>
    <property type="evidence" value="ECO:0007669"/>
    <property type="project" value="UniProtKB-EC"/>
</dbReference>